<evidence type="ECO:0000256" key="1">
    <source>
        <dbReference type="SAM" id="Phobius"/>
    </source>
</evidence>
<dbReference type="GeneID" id="93709463"/>
<dbReference type="InterPro" id="IPR025424">
    <property type="entry name" value="YrhK_domain"/>
</dbReference>
<organism evidence="3 4">
    <name type="scientific">Priestia endophytica DSM 13796</name>
    <dbReference type="NCBI Taxonomy" id="1121089"/>
    <lineage>
        <taxon>Bacteria</taxon>
        <taxon>Bacillati</taxon>
        <taxon>Bacillota</taxon>
        <taxon>Bacilli</taxon>
        <taxon>Bacillales</taxon>
        <taxon>Bacillaceae</taxon>
        <taxon>Priestia</taxon>
    </lineage>
</organism>
<accession>A0A1I5WR35</accession>
<name>A0A1I5WR35_9BACI</name>
<reference evidence="3 4" key="1">
    <citation type="submission" date="2016-10" db="EMBL/GenBank/DDBJ databases">
        <authorList>
            <person name="Varghese N."/>
            <person name="Submissions S."/>
        </authorList>
    </citation>
    <scope>NUCLEOTIDE SEQUENCE [LARGE SCALE GENOMIC DNA]</scope>
    <source>
        <strain evidence="3 4">DSM 13796</strain>
    </source>
</reference>
<keyword evidence="4" id="KW-1185">Reference proteome</keyword>
<feature type="transmembrane region" description="Helical" evidence="1">
    <location>
        <begin position="30"/>
        <end position="51"/>
    </location>
</feature>
<dbReference type="RefSeq" id="WP_061802136.1">
    <property type="nucleotide sequence ID" value="NZ_FOXX01000001.1"/>
</dbReference>
<evidence type="ECO:0000259" key="2">
    <source>
        <dbReference type="Pfam" id="PF14145"/>
    </source>
</evidence>
<evidence type="ECO:0000313" key="3">
    <source>
        <dbReference type="EMBL" id="SFQ22170.1"/>
    </source>
</evidence>
<evidence type="ECO:0000313" key="4">
    <source>
        <dbReference type="Proteomes" id="UP000182762"/>
    </source>
</evidence>
<dbReference type="Pfam" id="PF14145">
    <property type="entry name" value="YrhK"/>
    <property type="match status" value="1"/>
</dbReference>
<dbReference type="Proteomes" id="UP000182762">
    <property type="component" value="Unassembled WGS sequence"/>
</dbReference>
<proteinExistence type="predicted"/>
<comment type="caution">
    <text evidence="3">The sequence shown here is derived from an EMBL/GenBank/DDBJ whole genome shotgun (WGS) entry which is preliminary data.</text>
</comment>
<keyword evidence="1" id="KW-0472">Membrane</keyword>
<protein>
    <submittedName>
        <fullName evidence="3">YrhK-like protein</fullName>
    </submittedName>
</protein>
<dbReference type="EMBL" id="FOXX01000001">
    <property type="protein sequence ID" value="SFQ22170.1"/>
    <property type="molecule type" value="Genomic_DNA"/>
</dbReference>
<keyword evidence="1" id="KW-0812">Transmembrane</keyword>
<sequence length="101" mass="11829">MPRPKVKHTEDYLDIKAGRFRIYFHKRYKLITTVNDLLIGLFFVVGSVLNLFTATSIYGKLLYICGSVLLGSRPILRIMHDTSLRNEMKQKESYNPYEENK</sequence>
<gene>
    <name evidence="3" type="ORF">SAMN02745910_00698</name>
</gene>
<feature type="domain" description="YrhK" evidence="2">
    <location>
        <begin position="26"/>
        <end position="81"/>
    </location>
</feature>
<keyword evidence="1" id="KW-1133">Transmembrane helix</keyword>